<feature type="transmembrane region" description="Helical" evidence="1">
    <location>
        <begin position="21"/>
        <end position="43"/>
    </location>
</feature>
<evidence type="ECO:0000313" key="3">
    <source>
        <dbReference type="Proteomes" id="UP000029925"/>
    </source>
</evidence>
<sequence>MSHISTLFFSHTKSFLCCLSSIYFVGRSAIYIMLLSFIVLFIASCAGASQYSQGESATKEVLAENATDNITEADKSNIKEDFMSIAPYAKEGYYYQVAAYRGEMSQDILAQIEKYPYIVYVSEQDSKPMYHYLIGAYDTIESMSVDKKAIYTLTKNTHIQKNMKPVVCYVNKNNELAGVRPNGTLSSSVIMATEVRFGKIASAMQESEIYKDDEAGALANAINTDEMQEDKILVNAETTDEAYLAAQAQDSQNLQELQENVALVLTQDTNFNDERCASVCAAQNSEYYMIREKRRNQGRRDNFVLLPPSK</sequence>
<evidence type="ECO:0000256" key="1">
    <source>
        <dbReference type="SAM" id="Phobius"/>
    </source>
</evidence>
<keyword evidence="3" id="KW-1185">Reference proteome</keyword>
<evidence type="ECO:0000313" key="2">
    <source>
        <dbReference type="EMBL" id="TLD79541.1"/>
    </source>
</evidence>
<keyword evidence="1" id="KW-0472">Membrane</keyword>
<keyword evidence="1" id="KW-0812">Transmembrane</keyword>
<reference evidence="2 3" key="1">
    <citation type="journal article" date="2014" name="Genome Announc.">
        <title>Draft genome sequences of eight enterohepatic helicobacter species isolated from both laboratory and wild rodents.</title>
        <authorList>
            <person name="Sheh A."/>
            <person name="Shen Z."/>
            <person name="Fox J.G."/>
        </authorList>
    </citation>
    <scope>NUCLEOTIDE SEQUENCE [LARGE SCALE GENOMIC DNA]</scope>
    <source>
        <strain evidence="2 3">MIT 98-6810</strain>
    </source>
</reference>
<comment type="caution">
    <text evidence="2">The sequence shown here is derived from an EMBL/GenBank/DDBJ whole genome shotgun (WGS) entry which is preliminary data.</text>
</comment>
<dbReference type="GeneID" id="78150760"/>
<proteinExistence type="predicted"/>
<dbReference type="RefSeq" id="WP_138109621.1">
    <property type="nucleotide sequence ID" value="NZ_CAJTQN010000006.1"/>
</dbReference>
<keyword evidence="1" id="KW-1133">Transmembrane helix</keyword>
<accession>A0A4U8S1Q1</accession>
<dbReference type="AlphaFoldDB" id="A0A4U8S1Q1"/>
<dbReference type="Proteomes" id="UP000029925">
    <property type="component" value="Unassembled WGS sequence"/>
</dbReference>
<gene>
    <name evidence="2" type="ORF">LS75_000960</name>
</gene>
<protein>
    <recommendedName>
        <fullName evidence="4">SPOR domain-containing protein</fullName>
    </recommendedName>
</protein>
<dbReference type="OrthoDB" id="5373067at2"/>
<evidence type="ECO:0008006" key="4">
    <source>
        <dbReference type="Google" id="ProtNLM"/>
    </source>
</evidence>
<name>A0A4U8S1Q1_9HELI</name>
<dbReference type="EMBL" id="JRPF02000001">
    <property type="protein sequence ID" value="TLD79541.1"/>
    <property type="molecule type" value="Genomic_DNA"/>
</dbReference>
<organism evidence="2 3">
    <name type="scientific">Helicobacter typhlonius</name>
    <dbReference type="NCBI Taxonomy" id="76936"/>
    <lineage>
        <taxon>Bacteria</taxon>
        <taxon>Pseudomonadati</taxon>
        <taxon>Campylobacterota</taxon>
        <taxon>Epsilonproteobacteria</taxon>
        <taxon>Campylobacterales</taxon>
        <taxon>Helicobacteraceae</taxon>
        <taxon>Helicobacter</taxon>
    </lineage>
</organism>
<dbReference type="STRING" id="76936.BN2458_PEG0450"/>